<dbReference type="EMBL" id="AJLR01000128">
    <property type="protein sequence ID" value="EKN63759.1"/>
    <property type="molecule type" value="Genomic_DNA"/>
</dbReference>
<dbReference type="Gene3D" id="2.40.50.480">
    <property type="match status" value="1"/>
</dbReference>
<accession>K6D620</accession>
<dbReference type="AlphaFoldDB" id="K6D620"/>
<dbReference type="SUPFAM" id="SSF159121">
    <property type="entry name" value="BC4932-like"/>
    <property type="match status" value="1"/>
</dbReference>
<dbReference type="InterPro" id="IPR036166">
    <property type="entry name" value="YxeA-like_sf"/>
</dbReference>
<keyword evidence="1" id="KW-0472">Membrane</keyword>
<keyword evidence="1" id="KW-0812">Transmembrane</keyword>
<reference evidence="2 3" key="1">
    <citation type="journal article" date="2012" name="Front. Microbiol.">
        <title>Redundancy and modularity in membrane-associated dissimilatory nitrate reduction in Bacillus.</title>
        <authorList>
            <person name="Heylen K."/>
            <person name="Keltjens J."/>
        </authorList>
    </citation>
    <scope>NUCLEOTIDE SEQUENCE [LARGE SCALE GENOMIC DNA]</scope>
    <source>
        <strain evidence="2 3">LMG 9581</strain>
    </source>
</reference>
<dbReference type="InterPro" id="IPR006542">
    <property type="entry name" value="DUF1093"/>
</dbReference>
<keyword evidence="1" id="KW-1133">Transmembrane helix</keyword>
<dbReference type="Proteomes" id="UP000006315">
    <property type="component" value="Unassembled WGS sequence"/>
</dbReference>
<name>K6D620_SCHAZ</name>
<evidence type="ECO:0000313" key="3">
    <source>
        <dbReference type="Proteomes" id="UP000006315"/>
    </source>
</evidence>
<sequence length="82" mass="9473">MRKDVIVKTFLLVTGLVLIIIVGFSILLFNPDRLTPENPKGKTYYYTMVVNDDTKLDSDQRYEYTLNAYDKSGEIKTLSFTK</sequence>
<dbReference type="STRING" id="1131731.BAZO_16189"/>
<feature type="transmembrane region" description="Helical" evidence="1">
    <location>
        <begin position="6"/>
        <end position="29"/>
    </location>
</feature>
<comment type="caution">
    <text evidence="2">The sequence shown here is derived from an EMBL/GenBank/DDBJ whole genome shotgun (WGS) entry which is preliminary data.</text>
</comment>
<evidence type="ECO:0000256" key="1">
    <source>
        <dbReference type="SAM" id="Phobius"/>
    </source>
</evidence>
<evidence type="ECO:0000313" key="2">
    <source>
        <dbReference type="EMBL" id="EKN63759.1"/>
    </source>
</evidence>
<organism evidence="2 3">
    <name type="scientific">Schinkia azotoformans LMG 9581</name>
    <dbReference type="NCBI Taxonomy" id="1131731"/>
    <lineage>
        <taxon>Bacteria</taxon>
        <taxon>Bacillati</taxon>
        <taxon>Bacillota</taxon>
        <taxon>Bacilli</taxon>
        <taxon>Bacillales</taxon>
        <taxon>Bacillaceae</taxon>
        <taxon>Calidifontibacillus/Schinkia group</taxon>
        <taxon>Schinkia</taxon>
    </lineage>
</organism>
<evidence type="ECO:0008006" key="4">
    <source>
        <dbReference type="Google" id="ProtNLM"/>
    </source>
</evidence>
<dbReference type="Pfam" id="PF06486">
    <property type="entry name" value="DUF1093"/>
    <property type="match status" value="1"/>
</dbReference>
<keyword evidence="3" id="KW-1185">Reference proteome</keyword>
<protein>
    <recommendedName>
        <fullName evidence="4">YxeA family protein</fullName>
    </recommendedName>
</protein>
<gene>
    <name evidence="2" type="ORF">BAZO_16189</name>
</gene>
<proteinExistence type="predicted"/>